<sequence>MTLHELQDQALKLSVEERRQLINALTRSLPPKTYSAAKPKGLAASLIGIAKTDTPPPTDEEVKALLNERLVQKYL</sequence>
<protein>
    <submittedName>
        <fullName evidence="1">Uncharacterized protein</fullName>
    </submittedName>
</protein>
<gene>
    <name evidence="1" type="ORF">H6G59_15860</name>
</gene>
<comment type="caution">
    <text evidence="1">The sequence shown here is derived from an EMBL/GenBank/DDBJ whole genome shotgun (WGS) entry which is preliminary data.</text>
</comment>
<dbReference type="RefSeq" id="WP_190716058.1">
    <property type="nucleotide sequence ID" value="NZ_JACJST010000014.1"/>
</dbReference>
<accession>A0ABR8FGZ0</accession>
<reference evidence="1 2" key="1">
    <citation type="journal article" date="2020" name="ISME J.">
        <title>Comparative genomics reveals insights into cyanobacterial evolution and habitat adaptation.</title>
        <authorList>
            <person name="Chen M.Y."/>
            <person name="Teng W.K."/>
            <person name="Zhao L."/>
            <person name="Hu C.X."/>
            <person name="Zhou Y.K."/>
            <person name="Han B.P."/>
            <person name="Song L.R."/>
            <person name="Shu W.S."/>
        </authorList>
    </citation>
    <scope>NUCLEOTIDE SEQUENCE [LARGE SCALE GENOMIC DNA]</scope>
    <source>
        <strain evidence="1 2">FACHB-196</strain>
    </source>
</reference>
<evidence type="ECO:0000313" key="2">
    <source>
        <dbReference type="Proteomes" id="UP000640531"/>
    </source>
</evidence>
<evidence type="ECO:0000313" key="1">
    <source>
        <dbReference type="EMBL" id="MBD2569344.1"/>
    </source>
</evidence>
<dbReference type="EMBL" id="JACJST010000014">
    <property type="protein sequence ID" value="MBD2569344.1"/>
    <property type="molecule type" value="Genomic_DNA"/>
</dbReference>
<name>A0ABR8FGZ0_9NOST</name>
<dbReference type="Proteomes" id="UP000640531">
    <property type="component" value="Unassembled WGS sequence"/>
</dbReference>
<keyword evidence="2" id="KW-1185">Reference proteome</keyword>
<organism evidence="1 2">
    <name type="scientific">Anabaena lutea FACHB-196</name>
    <dbReference type="NCBI Taxonomy" id="2692881"/>
    <lineage>
        <taxon>Bacteria</taxon>
        <taxon>Bacillati</taxon>
        <taxon>Cyanobacteriota</taxon>
        <taxon>Cyanophyceae</taxon>
        <taxon>Nostocales</taxon>
        <taxon>Nostocaceae</taxon>
        <taxon>Anabaena</taxon>
    </lineage>
</organism>
<proteinExistence type="predicted"/>